<evidence type="ECO:0000256" key="4">
    <source>
        <dbReference type="ARBA" id="ARBA00022603"/>
    </source>
</evidence>
<evidence type="ECO:0000256" key="6">
    <source>
        <dbReference type="ARBA" id="ARBA00022691"/>
    </source>
</evidence>
<sequence length="570" mass="63788">MHAPIMAIPLTMRPSASVPNNGDDDSASSTGSGVSIRQDSEGWEDLEPDVETIEVKDFFSEATFSSARQMLDHCKNAHGFDFIGTQRTLGLDFLESIKLVNYVRKEAQAGKTVSQVDSKDKFSADAFLQPSLENDALLFSLDEVLGADEEPKTNGDHSAETNGDHESSAELKQRLQDLENRFAEYRLEVAKTLDERWNDRTEDVASSSKSKSDAEIDEKYDRGYFETYSYNEIHQVMLQDSVRTDAYRDFIYGNKHLFKDKVVLDVGCGTGILSMLCAKAGAAKVIAVDNSDILDKTRSILYANKLDGVVTCVKGKIEEITLPDGIEKVDVLVSEWMGYCLLFEAMLDSVLYARDRYLKPGGLMVPSHCTMQVGALADPDYVEDNFSFWQDVYGFDMTAMMEKIYDDVLVRSPAASAIAGRTKDREPFQILDLHRVKKDQLDFQTPFTLVLERDVDPLDGFCVWFDTIFLTSPDQEVPSQLRRGSGMATKSTEGPVFFSTGPFTKTTHWQTGLCMIDPKQSGGDALKEGSLIEGTISVEKNKEEKRAINIDLSWKVGPDSKAKRQLWFMR</sequence>
<dbReference type="Pfam" id="PF22528">
    <property type="entry name" value="PRMT_C"/>
    <property type="match status" value="1"/>
</dbReference>
<dbReference type="InterPro" id="IPR029063">
    <property type="entry name" value="SAM-dependent_MTases_sf"/>
</dbReference>
<keyword evidence="6 12" id="KW-0949">S-adenosyl-L-methionine</keyword>
<keyword evidence="8" id="KW-0863">Zinc-finger</keyword>
<evidence type="ECO:0000256" key="3">
    <source>
        <dbReference type="ARBA" id="ARBA00022490"/>
    </source>
</evidence>
<feature type="region of interest" description="Disordered" evidence="13">
    <location>
        <begin position="1"/>
        <end position="45"/>
    </location>
</feature>
<dbReference type="InterPro" id="IPR055135">
    <property type="entry name" value="PRMT_dom"/>
</dbReference>
<comment type="caution">
    <text evidence="17">The sequence shown here is derived from an EMBL/GenBank/DDBJ whole genome shotgun (WGS) entry which is preliminary data.</text>
</comment>
<evidence type="ECO:0000256" key="5">
    <source>
        <dbReference type="ARBA" id="ARBA00022679"/>
    </source>
</evidence>
<feature type="domain" description="Protein arginine N-methyltransferase 3-like C2H2 zinc finger" evidence="15">
    <location>
        <begin position="87"/>
        <end position="130"/>
    </location>
</feature>
<keyword evidence="4 12" id="KW-0489">Methyltransferase</keyword>
<evidence type="ECO:0000256" key="10">
    <source>
        <dbReference type="ARBA" id="ARBA00047384"/>
    </source>
</evidence>
<dbReference type="Gene3D" id="2.70.160.11">
    <property type="entry name" value="Hnrnp arginine n-methyltransferase1"/>
    <property type="match status" value="1"/>
</dbReference>
<dbReference type="AlphaFoldDB" id="A0A8K0LAU3"/>
<proteinExistence type="predicted"/>
<dbReference type="Pfam" id="PF13649">
    <property type="entry name" value="Methyltransf_25"/>
    <property type="match status" value="1"/>
</dbReference>
<accession>A0A8K0LAU3</accession>
<dbReference type="CDD" id="cd02440">
    <property type="entry name" value="AdoMet_MTases"/>
    <property type="match status" value="1"/>
</dbReference>
<gene>
    <name evidence="17" type="ORF">KVT40_002718</name>
</gene>
<dbReference type="PANTHER" id="PTHR11006">
    <property type="entry name" value="PROTEIN ARGININE N-METHYLTRANSFERASE"/>
    <property type="match status" value="1"/>
</dbReference>
<dbReference type="PANTHER" id="PTHR11006:SF116">
    <property type="entry name" value="PROTEIN METHYLTRANSFERASE"/>
    <property type="match status" value="1"/>
</dbReference>
<feature type="region of interest" description="Disordered" evidence="13">
    <location>
        <begin position="148"/>
        <end position="169"/>
    </location>
</feature>
<dbReference type="GO" id="GO:0042054">
    <property type="term" value="F:histone methyltransferase activity"/>
    <property type="evidence" value="ECO:0007669"/>
    <property type="project" value="TreeGrafter"/>
</dbReference>
<dbReference type="InterPro" id="IPR036236">
    <property type="entry name" value="Znf_C2H2_sf"/>
</dbReference>
<dbReference type="GO" id="GO:0005829">
    <property type="term" value="C:cytosol"/>
    <property type="evidence" value="ECO:0007669"/>
    <property type="project" value="UniProtKB-SubCell"/>
</dbReference>
<dbReference type="SUPFAM" id="SSF53335">
    <property type="entry name" value="S-adenosyl-L-methionine-dependent methyltransferases"/>
    <property type="match status" value="1"/>
</dbReference>
<dbReference type="EC" id="2.1.1.319" evidence="2"/>
<keyword evidence="18" id="KW-1185">Reference proteome</keyword>
<dbReference type="GO" id="GO:0008270">
    <property type="term" value="F:zinc ion binding"/>
    <property type="evidence" value="ECO:0007669"/>
    <property type="project" value="UniProtKB-KW"/>
</dbReference>
<evidence type="ECO:0000256" key="2">
    <source>
        <dbReference type="ARBA" id="ARBA00011925"/>
    </source>
</evidence>
<keyword evidence="5 12" id="KW-0808">Transferase</keyword>
<evidence type="ECO:0000256" key="1">
    <source>
        <dbReference type="ARBA" id="ARBA00004514"/>
    </source>
</evidence>
<evidence type="ECO:0000259" key="14">
    <source>
        <dbReference type="Pfam" id="PF13649"/>
    </source>
</evidence>
<dbReference type="InterPro" id="IPR049482">
    <property type="entry name" value="ANM3-like_C2H2_Zf"/>
</dbReference>
<protein>
    <recommendedName>
        <fullName evidence="2">type I protein arginine methyltransferase</fullName>
        <ecNumber evidence="2">2.1.1.319</ecNumber>
    </recommendedName>
</protein>
<evidence type="ECO:0000313" key="18">
    <source>
        <dbReference type="Proteomes" id="UP000809789"/>
    </source>
</evidence>
<feature type="domain" description="Protein arginine N-methyltransferase" evidence="16">
    <location>
        <begin position="369"/>
        <end position="556"/>
    </location>
</feature>
<keyword evidence="3" id="KW-0963">Cytoplasm</keyword>
<dbReference type="GO" id="GO:0005634">
    <property type="term" value="C:nucleus"/>
    <property type="evidence" value="ECO:0007669"/>
    <property type="project" value="TreeGrafter"/>
</dbReference>
<feature type="compositionally biased region" description="Basic and acidic residues" evidence="13">
    <location>
        <begin position="149"/>
        <end position="169"/>
    </location>
</feature>
<dbReference type="Pfam" id="PF21137">
    <property type="entry name" value="ANM3_C2H2_Zf"/>
    <property type="match status" value="1"/>
</dbReference>
<evidence type="ECO:0000313" key="17">
    <source>
        <dbReference type="EMBL" id="KAG8628853.1"/>
    </source>
</evidence>
<organism evidence="17 18">
    <name type="scientific">Elsinoe batatas</name>
    <dbReference type="NCBI Taxonomy" id="2601811"/>
    <lineage>
        <taxon>Eukaryota</taxon>
        <taxon>Fungi</taxon>
        <taxon>Dikarya</taxon>
        <taxon>Ascomycota</taxon>
        <taxon>Pezizomycotina</taxon>
        <taxon>Dothideomycetes</taxon>
        <taxon>Dothideomycetidae</taxon>
        <taxon>Myriangiales</taxon>
        <taxon>Elsinoaceae</taxon>
        <taxon>Elsinoe</taxon>
    </lineage>
</organism>
<dbReference type="Proteomes" id="UP000809789">
    <property type="component" value="Unassembled WGS sequence"/>
</dbReference>
<name>A0A8K0LAU3_9PEZI</name>
<dbReference type="FunFam" id="3.40.50.150:FF:000003">
    <property type="entry name" value="Blast:Protein arginine N-methyltransferase 1"/>
    <property type="match status" value="1"/>
</dbReference>
<evidence type="ECO:0000256" key="11">
    <source>
        <dbReference type="ARBA" id="ARBA00049303"/>
    </source>
</evidence>
<evidence type="ECO:0000259" key="15">
    <source>
        <dbReference type="Pfam" id="PF21137"/>
    </source>
</evidence>
<keyword evidence="9" id="KW-0862">Zinc</keyword>
<dbReference type="SUPFAM" id="SSF57667">
    <property type="entry name" value="beta-beta-alpha zinc fingers"/>
    <property type="match status" value="1"/>
</dbReference>
<dbReference type="EMBL" id="JAESVG020000003">
    <property type="protein sequence ID" value="KAG8628853.1"/>
    <property type="molecule type" value="Genomic_DNA"/>
</dbReference>
<dbReference type="Gene3D" id="3.40.50.150">
    <property type="entry name" value="Vaccinia Virus protein VP39"/>
    <property type="match status" value="1"/>
</dbReference>
<dbReference type="GO" id="GO:0035242">
    <property type="term" value="F:protein-arginine omega-N asymmetric methyltransferase activity"/>
    <property type="evidence" value="ECO:0007669"/>
    <property type="project" value="UniProtKB-EC"/>
</dbReference>
<dbReference type="InterPro" id="IPR041698">
    <property type="entry name" value="Methyltransf_25"/>
</dbReference>
<reference evidence="17" key="1">
    <citation type="submission" date="2021-07" db="EMBL/GenBank/DDBJ databases">
        <title>Elsinoe batatas strain:CRI-CJ2 Genome sequencing and assembly.</title>
        <authorList>
            <person name="Huang L."/>
        </authorList>
    </citation>
    <scope>NUCLEOTIDE SEQUENCE</scope>
    <source>
        <strain evidence="17">CRI-CJ2</strain>
    </source>
</reference>
<dbReference type="OrthoDB" id="7848332at2759"/>
<evidence type="ECO:0000256" key="8">
    <source>
        <dbReference type="ARBA" id="ARBA00022771"/>
    </source>
</evidence>
<dbReference type="PROSITE" id="PS51678">
    <property type="entry name" value="SAM_MT_PRMT"/>
    <property type="match status" value="1"/>
</dbReference>
<evidence type="ECO:0000256" key="7">
    <source>
        <dbReference type="ARBA" id="ARBA00022723"/>
    </source>
</evidence>
<evidence type="ECO:0000259" key="16">
    <source>
        <dbReference type="Pfam" id="PF22528"/>
    </source>
</evidence>
<feature type="domain" description="Methyltransferase" evidence="14">
    <location>
        <begin position="263"/>
        <end position="362"/>
    </location>
</feature>
<keyword evidence="7" id="KW-0479">Metal-binding</keyword>
<dbReference type="InterPro" id="IPR025799">
    <property type="entry name" value="Arg_MeTrfase"/>
</dbReference>
<evidence type="ECO:0000256" key="9">
    <source>
        <dbReference type="ARBA" id="ARBA00022833"/>
    </source>
</evidence>
<comment type="catalytic activity">
    <reaction evidence="11">
        <text>L-arginyl-[protein] + S-adenosyl-L-methionine = N(omega)-methyl-L-arginyl-[protein] + S-adenosyl-L-homocysteine + H(+)</text>
        <dbReference type="Rhea" id="RHEA:48100"/>
        <dbReference type="Rhea" id="RHEA-COMP:10532"/>
        <dbReference type="Rhea" id="RHEA-COMP:11990"/>
        <dbReference type="ChEBI" id="CHEBI:15378"/>
        <dbReference type="ChEBI" id="CHEBI:29965"/>
        <dbReference type="ChEBI" id="CHEBI:57856"/>
        <dbReference type="ChEBI" id="CHEBI:59789"/>
        <dbReference type="ChEBI" id="CHEBI:65280"/>
    </reaction>
    <physiologicalReaction direction="left-to-right" evidence="11">
        <dbReference type="Rhea" id="RHEA:48101"/>
    </physiologicalReaction>
</comment>
<evidence type="ECO:0000256" key="12">
    <source>
        <dbReference type="PROSITE-ProRule" id="PRU01015"/>
    </source>
</evidence>
<comment type="subcellular location">
    <subcellularLocation>
        <location evidence="1">Cytoplasm</location>
        <location evidence="1">Cytosol</location>
    </subcellularLocation>
</comment>
<dbReference type="GO" id="GO:0032259">
    <property type="term" value="P:methylation"/>
    <property type="evidence" value="ECO:0007669"/>
    <property type="project" value="UniProtKB-KW"/>
</dbReference>
<evidence type="ECO:0000256" key="13">
    <source>
        <dbReference type="SAM" id="MobiDB-lite"/>
    </source>
</evidence>
<comment type="catalytic activity">
    <reaction evidence="10">
        <text>L-arginyl-[protein] + 2 S-adenosyl-L-methionine = N(omega),N(omega)-dimethyl-L-arginyl-[protein] + 2 S-adenosyl-L-homocysteine + 2 H(+)</text>
        <dbReference type="Rhea" id="RHEA:48096"/>
        <dbReference type="Rhea" id="RHEA-COMP:10532"/>
        <dbReference type="Rhea" id="RHEA-COMP:11991"/>
        <dbReference type="ChEBI" id="CHEBI:15378"/>
        <dbReference type="ChEBI" id="CHEBI:29965"/>
        <dbReference type="ChEBI" id="CHEBI:57856"/>
        <dbReference type="ChEBI" id="CHEBI:59789"/>
        <dbReference type="ChEBI" id="CHEBI:61897"/>
        <dbReference type="EC" id="2.1.1.319"/>
    </reaction>
    <physiologicalReaction direction="left-to-right" evidence="10">
        <dbReference type="Rhea" id="RHEA:48097"/>
    </physiologicalReaction>
</comment>